<dbReference type="AlphaFoldDB" id="T2J7V2"/>
<name>T2J7V2_CROWT</name>
<organism evidence="2 3">
    <name type="scientific">Crocosphaera watsonii WH 0401</name>
    <dbReference type="NCBI Taxonomy" id="555881"/>
    <lineage>
        <taxon>Bacteria</taxon>
        <taxon>Bacillati</taxon>
        <taxon>Cyanobacteriota</taxon>
        <taxon>Cyanophyceae</taxon>
        <taxon>Oscillatoriophycideae</taxon>
        <taxon>Chroococcales</taxon>
        <taxon>Aphanothecaceae</taxon>
        <taxon>Crocosphaera</taxon>
    </lineage>
</organism>
<protein>
    <submittedName>
        <fullName evidence="2">Uncharacterized protein</fullName>
    </submittedName>
</protein>
<accession>T2J7V2</accession>
<feature type="compositionally biased region" description="Basic and acidic residues" evidence="1">
    <location>
        <begin position="31"/>
        <end position="40"/>
    </location>
</feature>
<comment type="caution">
    <text evidence="2">The sequence shown here is derived from an EMBL/GenBank/DDBJ whole genome shotgun (WGS) entry which is preliminary data.</text>
</comment>
<evidence type="ECO:0000313" key="3">
    <source>
        <dbReference type="Proteomes" id="UP000018198"/>
    </source>
</evidence>
<reference evidence="2 3" key="2">
    <citation type="submission" date="2013-09" db="EMBL/GenBank/DDBJ databases">
        <title>Whole genome comparison of six Crocosphaera watsonii strains with differing phenotypes.</title>
        <authorList>
            <person name="Bench S.R."/>
            <person name="Heller P."/>
            <person name="Frank I."/>
            <person name="Arciniega M."/>
            <person name="Shilova I.N."/>
            <person name="Zehr J.P."/>
        </authorList>
    </citation>
    <scope>NUCLEOTIDE SEQUENCE [LARGE SCALE GENOMIC DNA]</scope>
    <source>
        <strain evidence="2 3">WH 0401</strain>
    </source>
</reference>
<sequence>MGRQKINHIFILPTLPVTPSPRHPVTPSTSDLRDFHHYIQ</sequence>
<gene>
    <name evidence="2" type="ORF">CWATWH0401_20</name>
</gene>
<dbReference type="EMBL" id="CAQM01000283">
    <property type="protein sequence ID" value="CCQ61245.1"/>
    <property type="molecule type" value="Genomic_DNA"/>
</dbReference>
<reference evidence="2 3" key="1">
    <citation type="submission" date="2013-01" db="EMBL/GenBank/DDBJ databases">
        <authorList>
            <person name="Bench S."/>
        </authorList>
    </citation>
    <scope>NUCLEOTIDE SEQUENCE [LARGE SCALE GENOMIC DNA]</scope>
    <source>
        <strain evidence="2 3">WH 0401</strain>
    </source>
</reference>
<evidence type="ECO:0000313" key="2">
    <source>
        <dbReference type="EMBL" id="CCQ61245.1"/>
    </source>
</evidence>
<feature type="region of interest" description="Disordered" evidence="1">
    <location>
        <begin position="20"/>
        <end position="40"/>
    </location>
</feature>
<evidence type="ECO:0000256" key="1">
    <source>
        <dbReference type="SAM" id="MobiDB-lite"/>
    </source>
</evidence>
<proteinExistence type="predicted"/>
<dbReference type="Proteomes" id="UP000018198">
    <property type="component" value="Unassembled WGS sequence"/>
</dbReference>